<dbReference type="RefSeq" id="WP_278018331.1">
    <property type="nucleotide sequence ID" value="NZ_JARRRY010000009.1"/>
</dbReference>
<reference evidence="2 3" key="1">
    <citation type="submission" date="2023-04" db="EMBL/GenBank/DDBJ databases">
        <title>Ectobacillus antri isolated from activated sludge.</title>
        <authorList>
            <person name="Yan P."/>
            <person name="Liu X."/>
        </authorList>
    </citation>
    <scope>NUCLEOTIDE SEQUENCE [LARGE SCALE GENOMIC DNA]</scope>
    <source>
        <strain evidence="2 3">C18H</strain>
    </source>
</reference>
<keyword evidence="3" id="KW-1185">Reference proteome</keyword>
<evidence type="ECO:0000259" key="1">
    <source>
        <dbReference type="Pfam" id="PF09968"/>
    </source>
</evidence>
<dbReference type="InterPro" id="IPR019243">
    <property type="entry name" value="DUF2202"/>
</dbReference>
<dbReference type="InterPro" id="IPR012347">
    <property type="entry name" value="Ferritin-like"/>
</dbReference>
<name>A0ABT6H4R9_9BACI</name>
<dbReference type="CDD" id="cd01048">
    <property type="entry name" value="Ferritin_like_AB2"/>
    <property type="match status" value="1"/>
</dbReference>
<gene>
    <name evidence="2" type="ORF">P6P90_07505</name>
</gene>
<comment type="caution">
    <text evidence="2">The sequence shown here is derived from an EMBL/GenBank/DDBJ whole genome shotgun (WGS) entry which is preliminary data.</text>
</comment>
<dbReference type="SUPFAM" id="SSF47240">
    <property type="entry name" value="Ferritin-like"/>
    <property type="match status" value="1"/>
</dbReference>
<feature type="domain" description="DUF2202" evidence="1">
    <location>
        <begin position="53"/>
        <end position="175"/>
    </location>
</feature>
<dbReference type="Gene3D" id="1.20.1260.10">
    <property type="match status" value="1"/>
</dbReference>
<evidence type="ECO:0000313" key="3">
    <source>
        <dbReference type="Proteomes" id="UP001218246"/>
    </source>
</evidence>
<sequence length="177" mass="19725">MNFTLTKNIVFTILFLTLFLMLHVSKISAQTELPKDFGAKGALQDTSITLQEALTYAIQDEYLAQARYEKIIQKFGAIQPFTQIKAAEQRHISALLSLFTTYKIEIPQDNAKQYITTPSSLKEAFQAGVDGEIDNIAMYNKLASLSLPSDVTAVMKQLGAASQNHLAAFKRGLQQYQ</sequence>
<evidence type="ECO:0000313" key="2">
    <source>
        <dbReference type="EMBL" id="MDG5753818.1"/>
    </source>
</evidence>
<dbReference type="Proteomes" id="UP001218246">
    <property type="component" value="Unassembled WGS sequence"/>
</dbReference>
<dbReference type="EMBL" id="JARULN010000004">
    <property type="protein sequence ID" value="MDG5753818.1"/>
    <property type="molecule type" value="Genomic_DNA"/>
</dbReference>
<accession>A0ABT6H4R9</accession>
<organism evidence="2 3">
    <name type="scientific">Ectobacillus antri</name>
    <dbReference type="NCBI Taxonomy" id="2486280"/>
    <lineage>
        <taxon>Bacteria</taxon>
        <taxon>Bacillati</taxon>
        <taxon>Bacillota</taxon>
        <taxon>Bacilli</taxon>
        <taxon>Bacillales</taxon>
        <taxon>Bacillaceae</taxon>
        <taxon>Ectobacillus</taxon>
    </lineage>
</organism>
<dbReference type="Pfam" id="PF09968">
    <property type="entry name" value="DUF2202"/>
    <property type="match status" value="1"/>
</dbReference>
<dbReference type="InterPro" id="IPR009078">
    <property type="entry name" value="Ferritin-like_SF"/>
</dbReference>
<proteinExistence type="predicted"/>
<protein>
    <submittedName>
        <fullName evidence="2">DUF2202 domain-containing protein</fullName>
    </submittedName>
</protein>